<dbReference type="GO" id="GO:0020037">
    <property type="term" value="F:heme binding"/>
    <property type="evidence" value="ECO:0007669"/>
    <property type="project" value="InterPro"/>
</dbReference>
<proteinExistence type="inferred from homology"/>
<dbReference type="PANTHER" id="PTHR46300">
    <property type="entry name" value="P450, PUTATIVE (EUROFUNG)-RELATED-RELATED"/>
    <property type="match status" value="1"/>
</dbReference>
<dbReference type="InterPro" id="IPR001128">
    <property type="entry name" value="Cyt_P450"/>
</dbReference>
<dbReference type="AlphaFoldDB" id="A0A9P7MBH2"/>
<sequence>MLLVFLTFLAALVSIILYSRLHSALRLRLPLPPGPKGLPIVGNVFDLPPAGIIEYEHWLKHKDAYGPISSISILGTTLVILHSYEAQQELLVKKSSKTTARPTFCFSRMCGLGNLTPITTSGPVLRHHRKLMHQQLGTRVLAERFSDTQDAETKRFLLRALDNPEGLMKHIKTWVNTHSNQRQKERGLFSRLNCIGHSPLHPFRHSQASAIILKIVYGYSIEPHQADPLVTLVERTMIIFSKTVLPFAWAVDMVPQLRHLPSWLPGVSFHNRAHQWKSIADRMIDVPYNFVRQQMSSGSFTPSFVSQNLEASGEKVGEERILSEKEETALKNSAATLFGGGADTIVSSLRSMLLALILYPEVQRRAQQELDEVVGGDRLPEFQDRDHLPYINALVKETYRWMPVVPIGTTHVTEEEMAIAGYRIPKGAFLLPSIWWFTHDPEKYANPAVFDPDRFLAPRNEGPDPKDHVFGYGRRRCPGRYLADDTLFLTISRIIATMNVTAELDEQGRPIDLKKKASPGLMSRPEPFSYRITPRTVKHAELIRAAAINHPWESSDSVHLVDVEGGLGSFQE</sequence>
<evidence type="ECO:0000256" key="4">
    <source>
        <dbReference type="ARBA" id="ARBA00022723"/>
    </source>
</evidence>
<dbReference type="GO" id="GO:0016705">
    <property type="term" value="F:oxidoreductase activity, acting on paired donors, with incorporation or reduction of molecular oxygen"/>
    <property type="evidence" value="ECO:0007669"/>
    <property type="project" value="InterPro"/>
</dbReference>
<dbReference type="PANTHER" id="PTHR46300:SF7">
    <property type="entry name" value="P450, PUTATIVE (EUROFUNG)-RELATED"/>
    <property type="match status" value="1"/>
</dbReference>
<dbReference type="OrthoDB" id="2789670at2759"/>
<keyword evidence="5 9" id="KW-0560">Oxidoreductase</keyword>
<dbReference type="PROSITE" id="PS00086">
    <property type="entry name" value="CYTOCHROME_P450"/>
    <property type="match status" value="1"/>
</dbReference>
<evidence type="ECO:0008006" key="12">
    <source>
        <dbReference type="Google" id="ProtNLM"/>
    </source>
</evidence>
<evidence type="ECO:0000256" key="1">
    <source>
        <dbReference type="ARBA" id="ARBA00001971"/>
    </source>
</evidence>
<dbReference type="InterPro" id="IPR017972">
    <property type="entry name" value="Cyt_P450_CS"/>
</dbReference>
<organism evidence="10 11">
    <name type="scientific">Claviceps pazoutovae</name>
    <dbReference type="NCBI Taxonomy" id="1649127"/>
    <lineage>
        <taxon>Eukaryota</taxon>
        <taxon>Fungi</taxon>
        <taxon>Dikarya</taxon>
        <taxon>Ascomycota</taxon>
        <taxon>Pezizomycotina</taxon>
        <taxon>Sordariomycetes</taxon>
        <taxon>Hypocreomycetidae</taxon>
        <taxon>Hypocreales</taxon>
        <taxon>Clavicipitaceae</taxon>
        <taxon>Claviceps</taxon>
    </lineage>
</organism>
<evidence type="ECO:0000256" key="6">
    <source>
        <dbReference type="ARBA" id="ARBA00023004"/>
    </source>
</evidence>
<keyword evidence="7 9" id="KW-0503">Monooxygenase</keyword>
<keyword evidence="4 8" id="KW-0479">Metal-binding</keyword>
<comment type="similarity">
    <text evidence="2 9">Belongs to the cytochrome P450 family.</text>
</comment>
<dbReference type="SUPFAM" id="SSF48264">
    <property type="entry name" value="Cytochrome P450"/>
    <property type="match status" value="1"/>
</dbReference>
<protein>
    <recommendedName>
        <fullName evidence="12">O-methylsterigmatocystin oxidoreductase</fullName>
    </recommendedName>
</protein>
<evidence type="ECO:0000256" key="2">
    <source>
        <dbReference type="ARBA" id="ARBA00010617"/>
    </source>
</evidence>
<dbReference type="CDD" id="cd11065">
    <property type="entry name" value="CYP64-like"/>
    <property type="match status" value="1"/>
</dbReference>
<evidence type="ECO:0000256" key="9">
    <source>
        <dbReference type="RuleBase" id="RU000461"/>
    </source>
</evidence>
<dbReference type="InterPro" id="IPR050364">
    <property type="entry name" value="Cytochrome_P450_fung"/>
</dbReference>
<keyword evidence="3 8" id="KW-0349">Heme</keyword>
<dbReference type="Pfam" id="PF00067">
    <property type="entry name" value="p450"/>
    <property type="match status" value="1"/>
</dbReference>
<reference evidence="10 11" key="1">
    <citation type="journal article" date="2020" name="bioRxiv">
        <title>Whole genome comparisons of ergot fungi reveals the divergence and evolution of species within the genus Claviceps are the result of varying mechanisms driving genome evolution and host range expansion.</title>
        <authorList>
            <person name="Wyka S.A."/>
            <person name="Mondo S.J."/>
            <person name="Liu M."/>
            <person name="Dettman J."/>
            <person name="Nalam V."/>
            <person name="Broders K.D."/>
        </authorList>
    </citation>
    <scope>NUCLEOTIDE SEQUENCE [LARGE SCALE GENOMIC DNA]</scope>
    <source>
        <strain evidence="10 11">CCC 1485</strain>
    </source>
</reference>
<dbReference type="EMBL" id="SRPO01000215">
    <property type="protein sequence ID" value="KAG5936444.1"/>
    <property type="molecule type" value="Genomic_DNA"/>
</dbReference>
<comment type="caution">
    <text evidence="10">The sequence shown here is derived from an EMBL/GenBank/DDBJ whole genome shotgun (WGS) entry which is preliminary data.</text>
</comment>
<feature type="binding site" description="axial binding residue" evidence="8">
    <location>
        <position position="477"/>
    </location>
    <ligand>
        <name>heme</name>
        <dbReference type="ChEBI" id="CHEBI:30413"/>
    </ligand>
    <ligandPart>
        <name>Fe</name>
        <dbReference type="ChEBI" id="CHEBI:18248"/>
    </ligandPart>
</feature>
<dbReference type="InterPro" id="IPR036396">
    <property type="entry name" value="Cyt_P450_sf"/>
</dbReference>
<evidence type="ECO:0000313" key="10">
    <source>
        <dbReference type="EMBL" id="KAG5936444.1"/>
    </source>
</evidence>
<comment type="cofactor">
    <cofactor evidence="1 8">
        <name>heme</name>
        <dbReference type="ChEBI" id="CHEBI:30413"/>
    </cofactor>
</comment>
<dbReference type="GO" id="GO:0004497">
    <property type="term" value="F:monooxygenase activity"/>
    <property type="evidence" value="ECO:0007669"/>
    <property type="project" value="UniProtKB-KW"/>
</dbReference>
<dbReference type="GO" id="GO:0005506">
    <property type="term" value="F:iron ion binding"/>
    <property type="evidence" value="ECO:0007669"/>
    <property type="project" value="InterPro"/>
</dbReference>
<evidence type="ECO:0000256" key="7">
    <source>
        <dbReference type="ARBA" id="ARBA00023033"/>
    </source>
</evidence>
<evidence type="ECO:0000256" key="5">
    <source>
        <dbReference type="ARBA" id="ARBA00023002"/>
    </source>
</evidence>
<dbReference type="Proteomes" id="UP000706124">
    <property type="component" value="Unassembled WGS sequence"/>
</dbReference>
<keyword evidence="6 8" id="KW-0408">Iron</keyword>
<dbReference type="PRINTS" id="PR00463">
    <property type="entry name" value="EP450I"/>
</dbReference>
<name>A0A9P7MBH2_9HYPO</name>
<gene>
    <name evidence="10" type="ORF">E4U60_002545</name>
</gene>
<dbReference type="InterPro" id="IPR002401">
    <property type="entry name" value="Cyt_P450_E_grp-I"/>
</dbReference>
<accession>A0A9P7MBH2</accession>
<evidence type="ECO:0000256" key="8">
    <source>
        <dbReference type="PIRSR" id="PIRSR602401-1"/>
    </source>
</evidence>
<dbReference type="PRINTS" id="PR00385">
    <property type="entry name" value="P450"/>
</dbReference>
<dbReference type="Gene3D" id="1.10.630.10">
    <property type="entry name" value="Cytochrome P450"/>
    <property type="match status" value="1"/>
</dbReference>
<evidence type="ECO:0000256" key="3">
    <source>
        <dbReference type="ARBA" id="ARBA00022617"/>
    </source>
</evidence>
<keyword evidence="11" id="KW-1185">Reference proteome</keyword>
<evidence type="ECO:0000313" key="11">
    <source>
        <dbReference type="Proteomes" id="UP000706124"/>
    </source>
</evidence>